<dbReference type="AlphaFoldDB" id="A0A381VFI0"/>
<organism evidence="3">
    <name type="scientific">marine metagenome</name>
    <dbReference type="NCBI Taxonomy" id="408172"/>
    <lineage>
        <taxon>unclassified sequences</taxon>
        <taxon>metagenomes</taxon>
        <taxon>ecological metagenomes</taxon>
    </lineage>
</organism>
<sequence length="281" mass="30146">QVCPFIELIAYHSEDETAAIDLAQNELMANEPLALKVGVSPHALYTMTPEGLNALAMFADENLLPMSIHLAESDDEWDMFVDGAGPLYDTMSSLGRVMGDCGKGTPVQHFVKAAGFSKKTLVVHANRLINADIEMLQRVGADVVHCPRSHAWFGHANFDCDRLAKAKVNICIGTDSLASTGGETTVMGLNMFAEMQELSRNHPKLTCEDLLQMATANGATALGLGDEIGLLKEGLIANMAVIPYSDSVLSVPEAIVQHSRPVAMLMIEGKCAFSGIDSIVD</sequence>
<dbReference type="InterPro" id="IPR050287">
    <property type="entry name" value="MTA/SAH_deaminase"/>
</dbReference>
<name>A0A381VFI0_9ZZZZ</name>
<evidence type="ECO:0000313" key="3">
    <source>
        <dbReference type="EMBL" id="SVA39116.1"/>
    </source>
</evidence>
<evidence type="ECO:0000259" key="2">
    <source>
        <dbReference type="Pfam" id="PF01979"/>
    </source>
</evidence>
<feature type="domain" description="Amidohydrolase-related" evidence="2">
    <location>
        <begin position="30"/>
        <end position="270"/>
    </location>
</feature>
<accession>A0A381VFI0</accession>
<dbReference type="SUPFAM" id="SSF51556">
    <property type="entry name" value="Metallo-dependent hydrolases"/>
    <property type="match status" value="1"/>
</dbReference>
<proteinExistence type="predicted"/>
<feature type="non-terminal residue" evidence="3">
    <location>
        <position position="1"/>
    </location>
</feature>
<dbReference type="InterPro" id="IPR032466">
    <property type="entry name" value="Metal_Hydrolase"/>
</dbReference>
<protein>
    <recommendedName>
        <fullName evidence="2">Amidohydrolase-related domain-containing protein</fullName>
    </recommendedName>
</protein>
<dbReference type="PANTHER" id="PTHR43794">
    <property type="entry name" value="AMINOHYDROLASE SSNA-RELATED"/>
    <property type="match status" value="1"/>
</dbReference>
<dbReference type="Pfam" id="PF01979">
    <property type="entry name" value="Amidohydro_1"/>
    <property type="match status" value="1"/>
</dbReference>
<dbReference type="InterPro" id="IPR006680">
    <property type="entry name" value="Amidohydro-rel"/>
</dbReference>
<evidence type="ECO:0000256" key="1">
    <source>
        <dbReference type="ARBA" id="ARBA00022801"/>
    </source>
</evidence>
<keyword evidence="1" id="KW-0378">Hydrolase</keyword>
<dbReference type="Gene3D" id="3.20.20.140">
    <property type="entry name" value="Metal-dependent hydrolases"/>
    <property type="match status" value="1"/>
</dbReference>
<dbReference type="GO" id="GO:0016787">
    <property type="term" value="F:hydrolase activity"/>
    <property type="evidence" value="ECO:0007669"/>
    <property type="project" value="UniProtKB-KW"/>
</dbReference>
<dbReference type="EMBL" id="UINC01008698">
    <property type="protein sequence ID" value="SVA39116.1"/>
    <property type="molecule type" value="Genomic_DNA"/>
</dbReference>
<dbReference type="PANTHER" id="PTHR43794:SF11">
    <property type="entry name" value="AMIDOHYDROLASE-RELATED DOMAIN-CONTAINING PROTEIN"/>
    <property type="match status" value="1"/>
</dbReference>
<gene>
    <name evidence="3" type="ORF">METZ01_LOCUS91970</name>
</gene>
<reference evidence="3" key="1">
    <citation type="submission" date="2018-05" db="EMBL/GenBank/DDBJ databases">
        <authorList>
            <person name="Lanie J.A."/>
            <person name="Ng W.-L."/>
            <person name="Kazmierczak K.M."/>
            <person name="Andrzejewski T.M."/>
            <person name="Davidsen T.M."/>
            <person name="Wayne K.J."/>
            <person name="Tettelin H."/>
            <person name="Glass J.I."/>
            <person name="Rusch D."/>
            <person name="Podicherti R."/>
            <person name="Tsui H.-C.T."/>
            <person name="Winkler M.E."/>
        </authorList>
    </citation>
    <scope>NUCLEOTIDE SEQUENCE</scope>
</reference>